<dbReference type="Gene3D" id="1.10.287.130">
    <property type="match status" value="1"/>
</dbReference>
<feature type="transmembrane region" description="Helical" evidence="7">
    <location>
        <begin position="156"/>
        <end position="176"/>
    </location>
</feature>
<keyword evidence="6" id="KW-0902">Two-component regulatory system</keyword>
<dbReference type="InterPro" id="IPR050351">
    <property type="entry name" value="BphY/WalK/GraS-like"/>
</dbReference>
<dbReference type="GO" id="GO:0004721">
    <property type="term" value="F:phosphoprotein phosphatase activity"/>
    <property type="evidence" value="ECO:0007669"/>
    <property type="project" value="TreeGrafter"/>
</dbReference>
<keyword evidence="10" id="KW-1185">Reference proteome</keyword>
<accession>A0A848J1H7</accession>
<evidence type="ECO:0000313" key="10">
    <source>
        <dbReference type="Proteomes" id="UP000559010"/>
    </source>
</evidence>
<dbReference type="Pfam" id="PF02518">
    <property type="entry name" value="HATPase_c"/>
    <property type="match status" value="1"/>
</dbReference>
<dbReference type="InterPro" id="IPR004358">
    <property type="entry name" value="Sig_transdc_His_kin-like_C"/>
</dbReference>
<dbReference type="SUPFAM" id="SSF47384">
    <property type="entry name" value="Homodimeric domain of signal transducing histidine kinase"/>
    <property type="match status" value="1"/>
</dbReference>
<dbReference type="Proteomes" id="UP000559010">
    <property type="component" value="Unassembled WGS sequence"/>
</dbReference>
<dbReference type="EC" id="2.7.13.3" evidence="2"/>
<evidence type="ECO:0000256" key="4">
    <source>
        <dbReference type="ARBA" id="ARBA00022679"/>
    </source>
</evidence>
<evidence type="ECO:0000256" key="3">
    <source>
        <dbReference type="ARBA" id="ARBA00022553"/>
    </source>
</evidence>
<keyword evidence="7" id="KW-1133">Transmembrane helix</keyword>
<evidence type="ECO:0000256" key="7">
    <source>
        <dbReference type="SAM" id="Phobius"/>
    </source>
</evidence>
<evidence type="ECO:0000256" key="5">
    <source>
        <dbReference type="ARBA" id="ARBA00022777"/>
    </source>
</evidence>
<evidence type="ECO:0000256" key="2">
    <source>
        <dbReference type="ARBA" id="ARBA00012438"/>
    </source>
</evidence>
<keyword evidence="4" id="KW-0808">Transferase</keyword>
<comment type="catalytic activity">
    <reaction evidence="1">
        <text>ATP + protein L-histidine = ADP + protein N-phospho-L-histidine.</text>
        <dbReference type="EC" id="2.7.13.3"/>
    </reaction>
</comment>
<evidence type="ECO:0000259" key="8">
    <source>
        <dbReference type="PROSITE" id="PS50109"/>
    </source>
</evidence>
<comment type="caution">
    <text evidence="9">The sequence shown here is derived from an EMBL/GenBank/DDBJ whole genome shotgun (WGS) entry which is preliminary data.</text>
</comment>
<dbReference type="PANTHER" id="PTHR45453:SF1">
    <property type="entry name" value="PHOSPHATE REGULON SENSOR PROTEIN PHOR"/>
    <property type="match status" value="1"/>
</dbReference>
<dbReference type="GO" id="GO:0005886">
    <property type="term" value="C:plasma membrane"/>
    <property type="evidence" value="ECO:0007669"/>
    <property type="project" value="TreeGrafter"/>
</dbReference>
<dbReference type="PROSITE" id="PS50109">
    <property type="entry name" value="HIS_KIN"/>
    <property type="match status" value="1"/>
</dbReference>
<dbReference type="InterPro" id="IPR036890">
    <property type="entry name" value="HATPase_C_sf"/>
</dbReference>
<feature type="transmembrane region" description="Helical" evidence="7">
    <location>
        <begin position="52"/>
        <end position="71"/>
    </location>
</feature>
<dbReference type="AlphaFoldDB" id="A0A848J1H7"/>
<dbReference type="GO" id="GO:0016036">
    <property type="term" value="P:cellular response to phosphate starvation"/>
    <property type="evidence" value="ECO:0007669"/>
    <property type="project" value="TreeGrafter"/>
</dbReference>
<name>A0A848J1H7_9BACT</name>
<keyword evidence="7" id="KW-0472">Membrane</keyword>
<reference evidence="9 10" key="1">
    <citation type="submission" date="2020-04" db="EMBL/GenBank/DDBJ databases">
        <title>Flammeovirgaceae bacterium KN852 isolated from deep sea.</title>
        <authorList>
            <person name="Zhang D.-C."/>
        </authorList>
    </citation>
    <scope>NUCLEOTIDE SEQUENCE [LARGE SCALE GENOMIC DNA]</scope>
    <source>
        <strain evidence="9 10">KN852</strain>
    </source>
</reference>
<feature type="transmembrane region" description="Helical" evidence="7">
    <location>
        <begin position="103"/>
        <end position="120"/>
    </location>
</feature>
<dbReference type="InterPro" id="IPR036097">
    <property type="entry name" value="HisK_dim/P_sf"/>
</dbReference>
<keyword evidence="3" id="KW-0597">Phosphoprotein</keyword>
<dbReference type="InterPro" id="IPR003594">
    <property type="entry name" value="HATPase_dom"/>
</dbReference>
<keyword evidence="7" id="KW-0812">Transmembrane</keyword>
<dbReference type="EMBL" id="JABBNU010000004">
    <property type="protein sequence ID" value="NMM48334.1"/>
    <property type="molecule type" value="Genomic_DNA"/>
</dbReference>
<feature type="transmembrane region" description="Helical" evidence="7">
    <location>
        <begin position="78"/>
        <end position="97"/>
    </location>
</feature>
<evidence type="ECO:0000256" key="6">
    <source>
        <dbReference type="ARBA" id="ARBA00023012"/>
    </source>
</evidence>
<keyword evidence="5 9" id="KW-0418">Kinase</keyword>
<dbReference type="SUPFAM" id="SSF55874">
    <property type="entry name" value="ATPase domain of HSP90 chaperone/DNA topoisomerase II/histidine kinase"/>
    <property type="match status" value="1"/>
</dbReference>
<dbReference type="RefSeq" id="WP_169679964.1">
    <property type="nucleotide sequence ID" value="NZ_JABBNU010000004.1"/>
</dbReference>
<sequence>MLSKIIRQSIYGIENRFVKTRAVATIWISLILIGLSTFLCIFCMLYKVYDVAIVNIIIISVSFIVIHLCRIQKSRKAIYLMLFTILPMVFIAVHFAYRDLRFTDTENFFFLIMVVGVFLLDGKSEKIFTSVTILCFIYFKYLKATLLPDSYNSPPLLLLVNSIAVIIISYIVMILLKRLLESIIIKLNKANEDKNRLINIIAHDVRGPINNFEALLDAFLKGYITHDELVEHSENIKVQIIPIRNTIDDLLYWSLNQLKGLKCKPESINLNFELNNLLNQLKYDLTKKNISVIKKLDTNTAFIDPNHFKIIFRNVLHNCVKYSPENTTIKIEANESEKGIKVKVSDQGRGMSEEQIDNIMNQEVSFKTTGTKGEKGKGIGLTFCIHLLKLNNGEIEISSAINKGTVFNVNLPKS</sequence>
<dbReference type="GO" id="GO:0000155">
    <property type="term" value="F:phosphorelay sensor kinase activity"/>
    <property type="evidence" value="ECO:0007669"/>
    <property type="project" value="InterPro"/>
</dbReference>
<feature type="transmembrane region" description="Helical" evidence="7">
    <location>
        <begin position="21"/>
        <end position="46"/>
    </location>
</feature>
<feature type="transmembrane region" description="Helical" evidence="7">
    <location>
        <begin position="127"/>
        <end position="144"/>
    </location>
</feature>
<evidence type="ECO:0000256" key="1">
    <source>
        <dbReference type="ARBA" id="ARBA00000085"/>
    </source>
</evidence>
<evidence type="ECO:0000313" key="9">
    <source>
        <dbReference type="EMBL" id="NMM48334.1"/>
    </source>
</evidence>
<dbReference type="PRINTS" id="PR00344">
    <property type="entry name" value="BCTRLSENSOR"/>
</dbReference>
<dbReference type="InterPro" id="IPR005467">
    <property type="entry name" value="His_kinase_dom"/>
</dbReference>
<dbReference type="Gene3D" id="3.30.565.10">
    <property type="entry name" value="Histidine kinase-like ATPase, C-terminal domain"/>
    <property type="match status" value="1"/>
</dbReference>
<dbReference type="CDD" id="cd00082">
    <property type="entry name" value="HisKA"/>
    <property type="match status" value="1"/>
</dbReference>
<feature type="domain" description="Histidine kinase" evidence="8">
    <location>
        <begin position="200"/>
        <end position="414"/>
    </location>
</feature>
<dbReference type="InterPro" id="IPR003661">
    <property type="entry name" value="HisK_dim/P_dom"/>
</dbReference>
<protein>
    <recommendedName>
        <fullName evidence="2">histidine kinase</fullName>
        <ecNumber evidence="2">2.7.13.3</ecNumber>
    </recommendedName>
</protein>
<gene>
    <name evidence="9" type="ORF">HH304_07980</name>
</gene>
<dbReference type="SMART" id="SM00387">
    <property type="entry name" value="HATPase_c"/>
    <property type="match status" value="1"/>
</dbReference>
<proteinExistence type="predicted"/>
<dbReference type="PANTHER" id="PTHR45453">
    <property type="entry name" value="PHOSPHATE REGULON SENSOR PROTEIN PHOR"/>
    <property type="match status" value="1"/>
</dbReference>
<organism evidence="9 10">
    <name type="scientific">Marinigracilibium pacificum</name>
    <dbReference type="NCBI Taxonomy" id="2729599"/>
    <lineage>
        <taxon>Bacteria</taxon>
        <taxon>Pseudomonadati</taxon>
        <taxon>Bacteroidota</taxon>
        <taxon>Cytophagia</taxon>
        <taxon>Cytophagales</taxon>
        <taxon>Flammeovirgaceae</taxon>
        <taxon>Marinigracilibium</taxon>
    </lineage>
</organism>